<dbReference type="InterPro" id="IPR046801">
    <property type="entry name" value="OpcA_G6PD_N"/>
</dbReference>
<feature type="domain" description="Glucose-6-phosphate dehydrogenase assembly protein OpcA N-terminal" evidence="2">
    <location>
        <begin position="51"/>
        <end position="165"/>
    </location>
</feature>
<protein>
    <submittedName>
        <fullName evidence="4">Glucose-6-phosphate dehydrogenase assembly protein OpcA</fullName>
    </submittedName>
</protein>
<feature type="compositionally biased region" description="Low complexity" evidence="1">
    <location>
        <begin position="349"/>
        <end position="358"/>
    </location>
</feature>
<feature type="region of interest" description="Disordered" evidence="1">
    <location>
        <begin position="313"/>
        <end position="375"/>
    </location>
</feature>
<evidence type="ECO:0000259" key="2">
    <source>
        <dbReference type="Pfam" id="PF10128"/>
    </source>
</evidence>
<gene>
    <name evidence="4" type="primary">opcA</name>
    <name evidence="4" type="ORF">ACI2L5_08745</name>
</gene>
<evidence type="ECO:0000313" key="4">
    <source>
        <dbReference type="EMBL" id="MFK4265019.1"/>
    </source>
</evidence>
<comment type="caution">
    <text evidence="4">The sequence shown here is derived from an EMBL/GenBank/DDBJ whole genome shotgun (WGS) entry which is preliminary data.</text>
</comment>
<organism evidence="4 5">
    <name type="scientific">Streptomyces milbemycinicus</name>
    <dbReference type="NCBI Taxonomy" id="476552"/>
    <lineage>
        <taxon>Bacteria</taxon>
        <taxon>Bacillati</taxon>
        <taxon>Actinomycetota</taxon>
        <taxon>Actinomycetes</taxon>
        <taxon>Kitasatosporales</taxon>
        <taxon>Streptomycetaceae</taxon>
        <taxon>Streptomyces</taxon>
    </lineage>
</organism>
<proteinExistence type="predicted"/>
<dbReference type="Pfam" id="PF10128">
    <property type="entry name" value="OpcA_G6PD_assem"/>
    <property type="match status" value="1"/>
</dbReference>
<sequence length="375" mass="38996">MNIDLTDTTSSQINAALVQARRAAGIPAVGMVLTLVIVTDEGNHYDALKAASEASKEHPSRILVVIRRPGRSPRERRTARLDAEVRIAGESGTGETVLLRLHGELAGHAQSVVLPLLLPDAPVVVWWPDDAPEHPSEDLLGRLAARRITDAQATEDPVATLALRARTYTPGDTDLAWTRITPWRSVLAAALDQKHSAITSAVVEGEAYNPSGELLALWLAERLRVPVQRQVSEGPGLTAVRLETADGTICLDRANGSLAELAMPGQPDRHVALQRRDRSELIAEELRRLDPDEMYASAVKFGVSRLAKGLSGPAEQPAARAGAGAASGAAASGGSGEPGGGARPEPAHKAAGAPARTPGGAGDAGTGGAVGKAAS</sequence>
<dbReference type="InterPro" id="IPR004555">
    <property type="entry name" value="G6PDH_assembly_OpcA"/>
</dbReference>
<accession>A0ABW8LGW1</accession>
<dbReference type="InterPro" id="IPR046802">
    <property type="entry name" value="OpcA_G6PD_C"/>
</dbReference>
<name>A0ABW8LGW1_9ACTN</name>
<feature type="compositionally biased region" description="Gly residues" evidence="1">
    <location>
        <begin position="359"/>
        <end position="375"/>
    </location>
</feature>
<reference evidence="4 5" key="1">
    <citation type="submission" date="2024-11" db="EMBL/GenBank/DDBJ databases">
        <title>The Natural Products Discovery Center: Release of the First 8490 Sequenced Strains for Exploring Actinobacteria Biosynthetic Diversity.</title>
        <authorList>
            <person name="Kalkreuter E."/>
            <person name="Kautsar S.A."/>
            <person name="Yang D."/>
            <person name="Bader C.D."/>
            <person name="Teijaro C.N."/>
            <person name="Fluegel L."/>
            <person name="Davis C.M."/>
            <person name="Simpson J.R."/>
            <person name="Lauterbach L."/>
            <person name="Steele A.D."/>
            <person name="Gui C."/>
            <person name="Meng S."/>
            <person name="Li G."/>
            <person name="Viehrig K."/>
            <person name="Ye F."/>
            <person name="Su P."/>
            <person name="Kiefer A.F."/>
            <person name="Nichols A."/>
            <person name="Cepeda A.J."/>
            <person name="Yan W."/>
            <person name="Fan B."/>
            <person name="Jiang Y."/>
            <person name="Adhikari A."/>
            <person name="Zheng C.-J."/>
            <person name="Schuster L."/>
            <person name="Cowan T.M."/>
            <person name="Smanski M.J."/>
            <person name="Chevrette M.G."/>
            <person name="De Carvalho L.P.S."/>
            <person name="Shen B."/>
        </authorList>
    </citation>
    <scope>NUCLEOTIDE SEQUENCE [LARGE SCALE GENOMIC DNA]</scope>
    <source>
        <strain evidence="4 5">NPDC020863</strain>
    </source>
</reference>
<evidence type="ECO:0000256" key="1">
    <source>
        <dbReference type="SAM" id="MobiDB-lite"/>
    </source>
</evidence>
<dbReference type="EMBL" id="JBJDQH010000003">
    <property type="protein sequence ID" value="MFK4265019.1"/>
    <property type="molecule type" value="Genomic_DNA"/>
</dbReference>
<keyword evidence="5" id="KW-1185">Reference proteome</keyword>
<dbReference type="RefSeq" id="WP_404745959.1">
    <property type="nucleotide sequence ID" value="NZ_JBJDQH010000003.1"/>
</dbReference>
<evidence type="ECO:0000313" key="5">
    <source>
        <dbReference type="Proteomes" id="UP001620295"/>
    </source>
</evidence>
<dbReference type="Proteomes" id="UP001620295">
    <property type="component" value="Unassembled WGS sequence"/>
</dbReference>
<dbReference type="PANTHER" id="PTHR38658:SF1">
    <property type="entry name" value="OXPP CYCLE PROTEIN OPCA-RELATED"/>
    <property type="match status" value="1"/>
</dbReference>
<dbReference type="Pfam" id="PF20171">
    <property type="entry name" value="OpcA_G6PD_C"/>
    <property type="match status" value="1"/>
</dbReference>
<feature type="compositionally biased region" description="Gly residues" evidence="1">
    <location>
        <begin position="331"/>
        <end position="342"/>
    </location>
</feature>
<dbReference type="PANTHER" id="PTHR38658">
    <property type="entry name" value="OXPP CYCLE PROTEIN OPCA-RELATED"/>
    <property type="match status" value="1"/>
</dbReference>
<feature type="domain" description="Glucose-6-phosphate dehydrogenase assembly protein OpcA C-terminal" evidence="3">
    <location>
        <begin position="170"/>
        <end position="299"/>
    </location>
</feature>
<dbReference type="NCBIfam" id="TIGR00534">
    <property type="entry name" value="OpcA"/>
    <property type="match status" value="1"/>
</dbReference>
<feature type="compositionally biased region" description="Low complexity" evidence="1">
    <location>
        <begin position="313"/>
        <end position="330"/>
    </location>
</feature>
<evidence type="ECO:0000259" key="3">
    <source>
        <dbReference type="Pfam" id="PF20171"/>
    </source>
</evidence>